<dbReference type="OrthoDB" id="9897549at2759"/>
<sequence length="245" mass="27600">MEDKITYKRLPQSTNRQHHEIKNMADLLFNGESQVKQDGLLDELRCGVPDVAHYAVTGRDLKWKSMIITYRIVNYSPGLPPDDVDHDIREALKMWSKDLLYSCLEHGDFFPFDGPGGVLAHAFPPGEHLGGDVHFDDEETWTVDSEDCSLFSVAVHEFGHTLGLAHSSNPHALMYPIYTYFNSKNLSLPADDVLGIQALYGSRPSSAITPTICSQEVPIDAMAHWEGGIIIFKDRYNRLNFETSF</sequence>
<evidence type="ECO:0000256" key="3">
    <source>
        <dbReference type="ARBA" id="ARBA00022723"/>
    </source>
</evidence>
<name>A0A8J6FNU2_ELECQ</name>
<dbReference type="CDD" id="cd04278">
    <property type="entry name" value="ZnMc_MMP"/>
    <property type="match status" value="1"/>
</dbReference>
<dbReference type="SMART" id="SM00235">
    <property type="entry name" value="ZnMc"/>
    <property type="match status" value="1"/>
</dbReference>
<feature type="binding site" evidence="8">
    <location>
        <position position="136"/>
    </location>
    <ligand>
        <name>Ca(2+)</name>
        <dbReference type="ChEBI" id="CHEBI:29108"/>
        <label>3</label>
    </ligand>
</feature>
<dbReference type="GO" id="GO:0008270">
    <property type="term" value="F:zinc ion binding"/>
    <property type="evidence" value="ECO:0007669"/>
    <property type="project" value="InterPro"/>
</dbReference>
<evidence type="ECO:0000256" key="5">
    <source>
        <dbReference type="ARBA" id="ARBA00022833"/>
    </source>
</evidence>
<feature type="binding site" evidence="8">
    <location>
        <position position="134"/>
    </location>
    <ligand>
        <name>Zn(2+)</name>
        <dbReference type="ChEBI" id="CHEBI:29105"/>
        <label>1</label>
    </ligand>
</feature>
<dbReference type="GO" id="GO:0006508">
    <property type="term" value="P:proteolysis"/>
    <property type="evidence" value="ECO:0007669"/>
    <property type="project" value="UniProtKB-KW"/>
</dbReference>
<dbReference type="AlphaFoldDB" id="A0A8J6FNU2"/>
<dbReference type="Gene3D" id="3.40.390.10">
    <property type="entry name" value="Collagenase (Catalytic Domain)"/>
    <property type="match status" value="2"/>
</dbReference>
<keyword evidence="5 8" id="KW-0862">Zinc</keyword>
<dbReference type="GO" id="GO:0030198">
    <property type="term" value="P:extracellular matrix organization"/>
    <property type="evidence" value="ECO:0007669"/>
    <property type="project" value="TreeGrafter"/>
</dbReference>
<dbReference type="InterPro" id="IPR001818">
    <property type="entry name" value="Pept_M10_metallopeptidase"/>
</dbReference>
<evidence type="ECO:0000256" key="7">
    <source>
        <dbReference type="PIRSR" id="PIRSR621190-1"/>
    </source>
</evidence>
<dbReference type="GO" id="GO:0031012">
    <property type="term" value="C:extracellular matrix"/>
    <property type="evidence" value="ECO:0007669"/>
    <property type="project" value="InterPro"/>
</dbReference>
<dbReference type="InterPro" id="IPR006026">
    <property type="entry name" value="Peptidase_Metallo"/>
</dbReference>
<feature type="binding site" description="in inhibited form" evidence="8">
    <location>
        <position position="46"/>
    </location>
    <ligand>
        <name>Zn(2+)</name>
        <dbReference type="ChEBI" id="CHEBI:29105"/>
        <label>2</label>
        <note>catalytic</note>
    </ligand>
</feature>
<feature type="binding site" evidence="8">
    <location>
        <position position="113"/>
    </location>
    <ligand>
        <name>Ca(2+)</name>
        <dbReference type="ChEBI" id="CHEBI:29108"/>
        <label>3</label>
    </ligand>
</feature>
<feature type="binding site" evidence="8">
    <location>
        <position position="139"/>
    </location>
    <ligand>
        <name>Ca(2+)</name>
        <dbReference type="ChEBI" id="CHEBI:29108"/>
        <label>1</label>
    </ligand>
</feature>
<feature type="binding site" evidence="8">
    <location>
        <position position="121"/>
    </location>
    <ligand>
        <name>Zn(2+)</name>
        <dbReference type="ChEBI" id="CHEBI:29105"/>
        <label>1</label>
    </ligand>
</feature>
<feature type="binding site" evidence="8">
    <location>
        <position position="98"/>
    </location>
    <ligand>
        <name>Ca(2+)</name>
        <dbReference type="ChEBI" id="CHEBI:29108"/>
        <label>2</label>
    </ligand>
</feature>
<evidence type="ECO:0000313" key="11">
    <source>
        <dbReference type="Proteomes" id="UP000770717"/>
    </source>
</evidence>
<keyword evidence="2" id="KW-0645">Protease</keyword>
<comment type="cofactor">
    <cofactor evidence="8">
        <name>Zn(2+)</name>
        <dbReference type="ChEBI" id="CHEBI:29105"/>
    </cofactor>
    <text evidence="8">Binds 2 Zn(2+) ions per subunit.</text>
</comment>
<keyword evidence="8" id="KW-0106">Calcium</keyword>
<dbReference type="PANTHER" id="PTHR10201:SF165">
    <property type="entry name" value="COLLAGENASE 3"/>
    <property type="match status" value="1"/>
</dbReference>
<feature type="binding site" evidence="8">
    <location>
        <position position="174"/>
    </location>
    <ligand>
        <name>Zn(2+)</name>
        <dbReference type="ChEBI" id="CHEBI:29105"/>
        <label>2</label>
        <note>catalytic</note>
    </ligand>
</feature>
<protein>
    <recommendedName>
        <fullName evidence="9">Peptidase metallopeptidase domain-containing protein</fullName>
    </recommendedName>
</protein>
<dbReference type="GO" id="GO:0030574">
    <property type="term" value="P:collagen catabolic process"/>
    <property type="evidence" value="ECO:0007669"/>
    <property type="project" value="TreeGrafter"/>
</dbReference>
<dbReference type="Proteomes" id="UP000770717">
    <property type="component" value="Unassembled WGS sequence"/>
</dbReference>
<gene>
    <name evidence="10" type="ORF">GDO78_000057</name>
</gene>
<keyword evidence="6" id="KW-1015">Disulfide bond</keyword>
<feature type="active site" evidence="7">
    <location>
        <position position="157"/>
    </location>
</feature>
<dbReference type="InterPro" id="IPR024079">
    <property type="entry name" value="MetalloPept_cat_dom_sf"/>
</dbReference>
<feature type="binding site" evidence="8">
    <location>
        <position position="137"/>
    </location>
    <ligand>
        <name>Ca(2+)</name>
        <dbReference type="ChEBI" id="CHEBI:29108"/>
        <label>1</label>
    </ligand>
</feature>
<evidence type="ECO:0000256" key="1">
    <source>
        <dbReference type="ARBA" id="ARBA00010370"/>
    </source>
</evidence>
<evidence type="ECO:0000256" key="8">
    <source>
        <dbReference type="PIRSR" id="PIRSR621190-2"/>
    </source>
</evidence>
<evidence type="ECO:0000256" key="4">
    <source>
        <dbReference type="ARBA" id="ARBA00022801"/>
    </source>
</evidence>
<keyword evidence="3 8" id="KW-0479">Metal-binding</keyword>
<dbReference type="SUPFAM" id="SSF55486">
    <property type="entry name" value="Metalloproteases ('zincins'), catalytic domain"/>
    <property type="match status" value="1"/>
</dbReference>
<reference evidence="10" key="1">
    <citation type="thesis" date="2020" institute="ProQuest LLC" country="789 East Eisenhower Parkway, Ann Arbor, MI, USA">
        <title>Comparative Genomics and Chromosome Evolution.</title>
        <authorList>
            <person name="Mudd A.B."/>
        </authorList>
    </citation>
    <scope>NUCLEOTIDE SEQUENCE</scope>
    <source>
        <strain evidence="10">HN-11 Male</strain>
        <tissue evidence="10">Kidney and liver</tissue>
    </source>
</reference>
<feature type="binding site" evidence="8">
    <location>
        <position position="106"/>
    </location>
    <ligand>
        <name>Zn(2+)</name>
        <dbReference type="ChEBI" id="CHEBI:29105"/>
        <label>1</label>
    </ligand>
</feature>
<feature type="binding site" evidence="8">
    <location>
        <position position="108"/>
    </location>
    <ligand>
        <name>Zn(2+)</name>
        <dbReference type="ChEBI" id="CHEBI:29105"/>
        <label>1</label>
    </ligand>
</feature>
<evidence type="ECO:0000256" key="6">
    <source>
        <dbReference type="ARBA" id="ARBA00023157"/>
    </source>
</evidence>
<keyword evidence="11" id="KW-1185">Reference proteome</keyword>
<feature type="binding site" evidence="8">
    <location>
        <position position="220"/>
    </location>
    <ligand>
        <name>Ca(2+)</name>
        <dbReference type="ChEBI" id="CHEBI:29108"/>
        <label>4</label>
    </ligand>
</feature>
<evidence type="ECO:0000259" key="9">
    <source>
        <dbReference type="SMART" id="SM00235"/>
    </source>
</evidence>
<keyword evidence="4" id="KW-0378">Hydrolase</keyword>
<evidence type="ECO:0000313" key="10">
    <source>
        <dbReference type="EMBL" id="KAG9491353.1"/>
    </source>
</evidence>
<dbReference type="InterPro" id="IPR033739">
    <property type="entry name" value="M10A_MMP"/>
</dbReference>
<accession>A0A8J6FNU2</accession>
<proteinExistence type="inferred from homology"/>
<evidence type="ECO:0000256" key="2">
    <source>
        <dbReference type="ARBA" id="ARBA00022670"/>
    </source>
</evidence>
<comment type="cofactor">
    <cofactor evidence="8">
        <name>Ca(2+)</name>
        <dbReference type="ChEBI" id="CHEBI:29108"/>
    </cofactor>
    <text evidence="8">Can bind about 5 Ca(2+) ions per subunit.</text>
</comment>
<dbReference type="EMBL" id="WNTK01000001">
    <property type="protein sequence ID" value="KAG9491353.1"/>
    <property type="molecule type" value="Genomic_DNA"/>
</dbReference>
<dbReference type="PRINTS" id="PR00138">
    <property type="entry name" value="MATRIXIN"/>
</dbReference>
<feature type="binding site" evidence="8">
    <location>
        <position position="139"/>
    </location>
    <ligand>
        <name>Ca(2+)</name>
        <dbReference type="ChEBI" id="CHEBI:29108"/>
        <label>3</label>
    </ligand>
</feature>
<dbReference type="GO" id="GO:0004222">
    <property type="term" value="F:metalloendopeptidase activity"/>
    <property type="evidence" value="ECO:0007669"/>
    <property type="project" value="InterPro"/>
</dbReference>
<feature type="binding site" evidence="8">
    <location>
        <position position="160"/>
    </location>
    <ligand>
        <name>Zn(2+)</name>
        <dbReference type="ChEBI" id="CHEBI:29105"/>
        <label>2</label>
        <note>catalytic</note>
    </ligand>
</feature>
<feature type="binding site" evidence="8">
    <location>
        <position position="114"/>
    </location>
    <ligand>
        <name>Ca(2+)</name>
        <dbReference type="ChEBI" id="CHEBI:29108"/>
        <label>3</label>
    </ligand>
</feature>
<dbReference type="InterPro" id="IPR021190">
    <property type="entry name" value="Pept_M10A"/>
</dbReference>
<feature type="binding site" evidence="8">
    <location>
        <position position="130"/>
    </location>
    <ligand>
        <name>Ca(2+)</name>
        <dbReference type="ChEBI" id="CHEBI:29108"/>
        <label>2</label>
    </ligand>
</feature>
<organism evidence="10 11">
    <name type="scientific">Eleutherodactylus coqui</name>
    <name type="common">Puerto Rican coqui</name>
    <dbReference type="NCBI Taxonomy" id="57060"/>
    <lineage>
        <taxon>Eukaryota</taxon>
        <taxon>Metazoa</taxon>
        <taxon>Chordata</taxon>
        <taxon>Craniata</taxon>
        <taxon>Vertebrata</taxon>
        <taxon>Euteleostomi</taxon>
        <taxon>Amphibia</taxon>
        <taxon>Batrachia</taxon>
        <taxon>Anura</taxon>
        <taxon>Neobatrachia</taxon>
        <taxon>Hyloidea</taxon>
        <taxon>Eleutherodactylidae</taxon>
        <taxon>Eleutherodactylinae</taxon>
        <taxon>Eleutherodactylus</taxon>
        <taxon>Eleutherodactylus</taxon>
    </lineage>
</organism>
<feature type="binding site" evidence="8">
    <location>
        <position position="166"/>
    </location>
    <ligand>
        <name>Zn(2+)</name>
        <dbReference type="ChEBI" id="CHEBI:29105"/>
        <label>2</label>
        <note>catalytic</note>
    </ligand>
</feature>
<dbReference type="GO" id="GO:0005615">
    <property type="term" value="C:extracellular space"/>
    <property type="evidence" value="ECO:0007669"/>
    <property type="project" value="TreeGrafter"/>
</dbReference>
<dbReference type="Pfam" id="PF00413">
    <property type="entry name" value="Peptidase_M10"/>
    <property type="match status" value="1"/>
</dbReference>
<feature type="binding site" evidence="8">
    <location>
        <position position="156"/>
    </location>
    <ligand>
        <name>Zn(2+)</name>
        <dbReference type="ChEBI" id="CHEBI:29105"/>
        <label>2</label>
        <note>catalytic</note>
    </ligand>
</feature>
<dbReference type="PANTHER" id="PTHR10201">
    <property type="entry name" value="MATRIX METALLOPROTEINASE"/>
    <property type="match status" value="1"/>
</dbReference>
<feature type="binding site" evidence="8">
    <location>
        <position position="132"/>
    </location>
    <ligand>
        <name>Ca(2+)</name>
        <dbReference type="ChEBI" id="CHEBI:29108"/>
        <label>2</label>
    </ligand>
</feature>
<comment type="similarity">
    <text evidence="1">Belongs to the peptidase M10A family.</text>
</comment>
<comment type="caution">
    <text evidence="10">The sequence shown here is derived from an EMBL/GenBank/DDBJ whole genome shotgun (WGS) entry which is preliminary data.</text>
</comment>
<feature type="domain" description="Peptidase metallopeptidase" evidence="9">
    <location>
        <begin position="59"/>
        <end position="202"/>
    </location>
</feature>